<protein>
    <submittedName>
        <fullName evidence="2">Uncharacterized protein</fullName>
    </submittedName>
</protein>
<gene>
    <name evidence="2" type="ORF">MIND_01281700</name>
</gene>
<proteinExistence type="predicted"/>
<dbReference type="PANTHER" id="PTHR40465">
    <property type="entry name" value="CHROMOSOME 1, WHOLE GENOME SHOTGUN SEQUENCE"/>
    <property type="match status" value="1"/>
</dbReference>
<feature type="transmembrane region" description="Helical" evidence="1">
    <location>
        <begin position="161"/>
        <end position="187"/>
    </location>
</feature>
<dbReference type="PANTHER" id="PTHR40465:SF1">
    <property type="entry name" value="DUF6534 DOMAIN-CONTAINING PROTEIN"/>
    <property type="match status" value="1"/>
</dbReference>
<dbReference type="Proteomes" id="UP000636479">
    <property type="component" value="Unassembled WGS sequence"/>
</dbReference>
<accession>A0A8H6S3W6</accession>
<dbReference type="RefSeq" id="XP_037214494.1">
    <property type="nucleotide sequence ID" value="XM_037369288.1"/>
</dbReference>
<dbReference type="OrthoDB" id="2929525at2759"/>
<feature type="transmembrane region" description="Helical" evidence="1">
    <location>
        <begin position="12"/>
        <end position="37"/>
    </location>
</feature>
<dbReference type="GeneID" id="59351804"/>
<keyword evidence="1" id="KW-0812">Transmembrane</keyword>
<keyword evidence="1" id="KW-1133">Transmembrane helix</keyword>
<evidence type="ECO:0000256" key="1">
    <source>
        <dbReference type="SAM" id="Phobius"/>
    </source>
</evidence>
<keyword evidence="3" id="KW-1185">Reference proteome</keyword>
<evidence type="ECO:0000313" key="2">
    <source>
        <dbReference type="EMBL" id="KAF7291372.1"/>
    </source>
</evidence>
<organism evidence="2 3">
    <name type="scientific">Mycena indigotica</name>
    <dbReference type="NCBI Taxonomy" id="2126181"/>
    <lineage>
        <taxon>Eukaryota</taxon>
        <taxon>Fungi</taxon>
        <taxon>Dikarya</taxon>
        <taxon>Basidiomycota</taxon>
        <taxon>Agaricomycotina</taxon>
        <taxon>Agaricomycetes</taxon>
        <taxon>Agaricomycetidae</taxon>
        <taxon>Agaricales</taxon>
        <taxon>Marasmiineae</taxon>
        <taxon>Mycenaceae</taxon>
        <taxon>Mycena</taxon>
    </lineage>
</organism>
<feature type="transmembrane region" description="Helical" evidence="1">
    <location>
        <begin position="121"/>
        <end position="141"/>
    </location>
</feature>
<reference evidence="2" key="1">
    <citation type="submission" date="2020-05" db="EMBL/GenBank/DDBJ databases">
        <title>Mycena genomes resolve the evolution of fungal bioluminescence.</title>
        <authorList>
            <person name="Tsai I.J."/>
        </authorList>
    </citation>
    <scope>NUCLEOTIDE SEQUENCE</scope>
    <source>
        <strain evidence="2">171206Taipei</strain>
    </source>
</reference>
<feature type="transmembrane region" description="Helical" evidence="1">
    <location>
        <begin position="92"/>
        <end position="114"/>
    </location>
</feature>
<feature type="transmembrane region" description="Helical" evidence="1">
    <location>
        <begin position="49"/>
        <end position="72"/>
    </location>
</feature>
<dbReference type="EMBL" id="JACAZF010000013">
    <property type="protein sequence ID" value="KAF7291372.1"/>
    <property type="molecule type" value="Genomic_DNA"/>
</dbReference>
<dbReference type="AlphaFoldDB" id="A0A8H6S3W6"/>
<sequence length="231" mass="25744">MVPYGVDTPPLFGVLEIGAFVAIFLFGVVALQGYIFWRSAADDRWWLRVLVGALLLFELGHTIATCHAIYFFTVIQAGTAELEKSANSYSLAMTPVFETLITAVVQGFFTYRIFLLSGSKLIPSICVVLGVGRLVGGLTMAVEAFNNVPMQPDGFYYQDTYGWIITTALDIGVVLDVFITLSLCFYIRRLYDPDNMPGGDMLFDRLILWTIGMSFDSHNGEINDILFQKQD</sequence>
<name>A0A8H6S3W6_9AGAR</name>
<evidence type="ECO:0000313" key="3">
    <source>
        <dbReference type="Proteomes" id="UP000636479"/>
    </source>
</evidence>
<comment type="caution">
    <text evidence="2">The sequence shown here is derived from an EMBL/GenBank/DDBJ whole genome shotgun (WGS) entry which is preliminary data.</text>
</comment>
<keyword evidence="1" id="KW-0472">Membrane</keyword>